<gene>
    <name evidence="1" type="ORF">B0H17DRAFT_1104405</name>
</gene>
<dbReference type="AlphaFoldDB" id="A0AAD7FYU4"/>
<comment type="caution">
    <text evidence="1">The sequence shown here is derived from an EMBL/GenBank/DDBJ whole genome shotgun (WGS) entry which is preliminary data.</text>
</comment>
<dbReference type="EMBL" id="JARKIE010000404">
    <property type="protein sequence ID" value="KAJ7645016.1"/>
    <property type="molecule type" value="Genomic_DNA"/>
</dbReference>
<evidence type="ECO:0000313" key="1">
    <source>
        <dbReference type="EMBL" id="KAJ7645016.1"/>
    </source>
</evidence>
<keyword evidence="2" id="KW-1185">Reference proteome</keyword>
<sequence length="178" mass="19402">MLGQSEIARYLEQCDGVFVAIEEVLSAYIVWKYLKGATSERVLVKLRYLTIYLRVTGRSHIVAAGADAFKALTMEVSLGGGRRVGLLPAMTLPGKAAWNELRRAAHSRAVSLATDSVYGGPGPVRALYSILKVYLFLVRLGQILTPAPAPGYVSEREILTTLPEYASRDYGSRLGLVV</sequence>
<organism evidence="1 2">
    <name type="scientific">Mycena rosella</name>
    <name type="common">Pink bonnet</name>
    <name type="synonym">Agaricus rosellus</name>
    <dbReference type="NCBI Taxonomy" id="1033263"/>
    <lineage>
        <taxon>Eukaryota</taxon>
        <taxon>Fungi</taxon>
        <taxon>Dikarya</taxon>
        <taxon>Basidiomycota</taxon>
        <taxon>Agaricomycotina</taxon>
        <taxon>Agaricomycetes</taxon>
        <taxon>Agaricomycetidae</taxon>
        <taxon>Agaricales</taxon>
        <taxon>Marasmiineae</taxon>
        <taxon>Mycenaceae</taxon>
        <taxon>Mycena</taxon>
    </lineage>
</organism>
<proteinExistence type="predicted"/>
<protein>
    <submittedName>
        <fullName evidence="1">Uncharacterized protein</fullName>
    </submittedName>
</protein>
<accession>A0AAD7FYU4</accession>
<evidence type="ECO:0000313" key="2">
    <source>
        <dbReference type="Proteomes" id="UP001221757"/>
    </source>
</evidence>
<reference evidence="1" key="1">
    <citation type="submission" date="2023-03" db="EMBL/GenBank/DDBJ databases">
        <title>Massive genome expansion in bonnet fungi (Mycena s.s.) driven by repeated elements and novel gene families across ecological guilds.</title>
        <authorList>
            <consortium name="Lawrence Berkeley National Laboratory"/>
            <person name="Harder C.B."/>
            <person name="Miyauchi S."/>
            <person name="Viragh M."/>
            <person name="Kuo A."/>
            <person name="Thoen E."/>
            <person name="Andreopoulos B."/>
            <person name="Lu D."/>
            <person name="Skrede I."/>
            <person name="Drula E."/>
            <person name="Henrissat B."/>
            <person name="Morin E."/>
            <person name="Kohler A."/>
            <person name="Barry K."/>
            <person name="LaButti K."/>
            <person name="Morin E."/>
            <person name="Salamov A."/>
            <person name="Lipzen A."/>
            <person name="Mereny Z."/>
            <person name="Hegedus B."/>
            <person name="Baldrian P."/>
            <person name="Stursova M."/>
            <person name="Weitz H."/>
            <person name="Taylor A."/>
            <person name="Grigoriev I.V."/>
            <person name="Nagy L.G."/>
            <person name="Martin F."/>
            <person name="Kauserud H."/>
        </authorList>
    </citation>
    <scope>NUCLEOTIDE SEQUENCE</scope>
    <source>
        <strain evidence="1">CBHHK067</strain>
    </source>
</reference>
<dbReference type="Proteomes" id="UP001221757">
    <property type="component" value="Unassembled WGS sequence"/>
</dbReference>
<name>A0AAD7FYU4_MYCRO</name>